<dbReference type="HOGENOM" id="CLU_033465_3_1_1"/>
<evidence type="ECO:0000256" key="4">
    <source>
        <dbReference type="ARBA" id="ARBA00023136"/>
    </source>
</evidence>
<evidence type="ECO:0008006" key="8">
    <source>
        <dbReference type="Google" id="ProtNLM"/>
    </source>
</evidence>
<feature type="transmembrane region" description="Helical" evidence="5">
    <location>
        <begin position="81"/>
        <end position="101"/>
    </location>
</feature>
<evidence type="ECO:0000256" key="1">
    <source>
        <dbReference type="ARBA" id="ARBA00004141"/>
    </source>
</evidence>
<dbReference type="AlphaFoldDB" id="S3E8U7"/>
<dbReference type="eggNOG" id="ENOG502QURG">
    <property type="taxonomic scope" value="Eukaryota"/>
</dbReference>
<dbReference type="Proteomes" id="UP000016922">
    <property type="component" value="Unassembled WGS sequence"/>
</dbReference>
<comment type="subcellular location">
    <subcellularLocation>
        <location evidence="1">Membrane</location>
        <topology evidence="1">Multi-pass membrane protein</topology>
    </subcellularLocation>
</comment>
<gene>
    <name evidence="6" type="ORF">GLAREA_10407</name>
</gene>
<name>S3E8U7_GLAL2</name>
<dbReference type="EMBL" id="KE145356">
    <property type="protein sequence ID" value="EPE34713.1"/>
    <property type="molecule type" value="Genomic_DNA"/>
</dbReference>
<evidence type="ECO:0000313" key="6">
    <source>
        <dbReference type="EMBL" id="EPE34713.1"/>
    </source>
</evidence>
<dbReference type="RefSeq" id="XP_008078648.1">
    <property type="nucleotide sequence ID" value="XM_008080457.1"/>
</dbReference>
<dbReference type="GeneID" id="19469454"/>
<dbReference type="PANTHER" id="PTHR31465:SF1">
    <property type="entry name" value="PROTEIN RTA1-RELATED"/>
    <property type="match status" value="1"/>
</dbReference>
<keyword evidence="3 5" id="KW-1133">Transmembrane helix</keyword>
<dbReference type="OrthoDB" id="3358017at2759"/>
<keyword evidence="7" id="KW-1185">Reference proteome</keyword>
<feature type="transmembrane region" description="Helical" evidence="5">
    <location>
        <begin position="121"/>
        <end position="144"/>
    </location>
</feature>
<dbReference type="OMA" id="QSEMFLY"/>
<reference evidence="6 7" key="1">
    <citation type="journal article" date="2013" name="BMC Genomics">
        <title>Genomics-driven discovery of the pneumocandin biosynthetic gene cluster in the fungus Glarea lozoyensis.</title>
        <authorList>
            <person name="Chen L."/>
            <person name="Yue Q."/>
            <person name="Zhang X."/>
            <person name="Xiang M."/>
            <person name="Wang C."/>
            <person name="Li S."/>
            <person name="Che Y."/>
            <person name="Ortiz-Lopez F.J."/>
            <person name="Bills G.F."/>
            <person name="Liu X."/>
            <person name="An Z."/>
        </authorList>
    </citation>
    <scope>NUCLEOTIDE SEQUENCE [LARGE SCALE GENOMIC DNA]</scope>
    <source>
        <strain evidence="7">ATCC 20868 / MF5171</strain>
    </source>
</reference>
<accession>S3E8U7</accession>
<evidence type="ECO:0000256" key="2">
    <source>
        <dbReference type="ARBA" id="ARBA00022692"/>
    </source>
</evidence>
<sequence>MSSTSEDQSDWKLYRYTPSIAAAVIFLVLFSITTIFHIYQIVKSKSWYFTAFVVGGVFEIIGYICRIMAHSDTESIPIYSIQTILILLAPALFAASIYMVLGRLIVSLGAEHLSPIRIKWLTKIFVIGDVVAFLGQAAGGGIMSSGSASALHTGEVVTVAGLAVQLVFFSVFIIVSFVFHRRFKASTEAAAMRVPAKEMLRHRNWETVLYVLYAASALILIRSVFRLIEFAMGNDGVLLSNEVYAYLFDATLMFVAMAIFNVFHPSVVLGGKVVRGSAIGLNSRASEV</sequence>
<keyword evidence="2 5" id="KW-0812">Transmembrane</keyword>
<dbReference type="KEGG" id="glz:GLAREA_10407"/>
<keyword evidence="4 5" id="KW-0472">Membrane</keyword>
<evidence type="ECO:0000313" key="7">
    <source>
        <dbReference type="Proteomes" id="UP000016922"/>
    </source>
</evidence>
<protein>
    <recommendedName>
        <fullName evidence="8">RTA1 like protein</fullName>
    </recommendedName>
</protein>
<evidence type="ECO:0000256" key="5">
    <source>
        <dbReference type="SAM" id="Phobius"/>
    </source>
</evidence>
<feature type="transmembrane region" description="Helical" evidence="5">
    <location>
        <begin position="207"/>
        <end position="228"/>
    </location>
</feature>
<dbReference type="PANTHER" id="PTHR31465">
    <property type="entry name" value="PROTEIN RTA1-RELATED"/>
    <property type="match status" value="1"/>
</dbReference>
<feature type="transmembrane region" description="Helical" evidence="5">
    <location>
        <begin position="46"/>
        <end position="69"/>
    </location>
</feature>
<dbReference type="Pfam" id="PF04479">
    <property type="entry name" value="RTA1"/>
    <property type="match status" value="1"/>
</dbReference>
<dbReference type="InterPro" id="IPR007568">
    <property type="entry name" value="RTA1"/>
</dbReference>
<evidence type="ECO:0000256" key="3">
    <source>
        <dbReference type="ARBA" id="ARBA00022989"/>
    </source>
</evidence>
<organism evidence="6 7">
    <name type="scientific">Glarea lozoyensis (strain ATCC 20868 / MF5171)</name>
    <dbReference type="NCBI Taxonomy" id="1116229"/>
    <lineage>
        <taxon>Eukaryota</taxon>
        <taxon>Fungi</taxon>
        <taxon>Dikarya</taxon>
        <taxon>Ascomycota</taxon>
        <taxon>Pezizomycotina</taxon>
        <taxon>Leotiomycetes</taxon>
        <taxon>Helotiales</taxon>
        <taxon>Helotiaceae</taxon>
        <taxon>Glarea</taxon>
    </lineage>
</organism>
<feature type="transmembrane region" description="Helical" evidence="5">
    <location>
        <begin position="156"/>
        <end position="179"/>
    </location>
</feature>
<feature type="transmembrane region" description="Helical" evidence="5">
    <location>
        <begin position="243"/>
        <end position="263"/>
    </location>
</feature>
<dbReference type="GO" id="GO:0016020">
    <property type="term" value="C:membrane"/>
    <property type="evidence" value="ECO:0007669"/>
    <property type="project" value="UniProtKB-SubCell"/>
</dbReference>
<proteinExistence type="predicted"/>
<feature type="transmembrane region" description="Helical" evidence="5">
    <location>
        <begin position="20"/>
        <end position="39"/>
    </location>
</feature>